<reference evidence="2 3" key="1">
    <citation type="journal article" date="2023" name="Plants (Basel)">
        <title>Bridging the Gap: Combining Genomics and Transcriptomics Approaches to Understand Stylosanthes scabra, an Orphan Legume from the Brazilian Caatinga.</title>
        <authorList>
            <person name="Ferreira-Neto J.R.C."/>
            <person name="da Silva M.D."/>
            <person name="Binneck E."/>
            <person name="de Melo N.F."/>
            <person name="da Silva R.H."/>
            <person name="de Melo A.L.T.M."/>
            <person name="Pandolfi V."/>
            <person name="Bustamante F.O."/>
            <person name="Brasileiro-Vidal A.C."/>
            <person name="Benko-Iseppon A.M."/>
        </authorList>
    </citation>
    <scope>NUCLEOTIDE SEQUENCE [LARGE SCALE GENOMIC DNA]</scope>
    <source>
        <tissue evidence="2">Leaves</tissue>
    </source>
</reference>
<feature type="compositionally biased region" description="Basic and acidic residues" evidence="1">
    <location>
        <begin position="155"/>
        <end position="169"/>
    </location>
</feature>
<feature type="compositionally biased region" description="Pro residues" evidence="1">
    <location>
        <begin position="311"/>
        <end position="323"/>
    </location>
</feature>
<dbReference type="EMBL" id="JASCZI010090804">
    <property type="protein sequence ID" value="MED6146700.1"/>
    <property type="molecule type" value="Genomic_DNA"/>
</dbReference>
<dbReference type="Proteomes" id="UP001341840">
    <property type="component" value="Unassembled WGS sequence"/>
</dbReference>
<proteinExistence type="predicted"/>
<evidence type="ECO:0000313" key="3">
    <source>
        <dbReference type="Proteomes" id="UP001341840"/>
    </source>
</evidence>
<organism evidence="2 3">
    <name type="scientific">Stylosanthes scabra</name>
    <dbReference type="NCBI Taxonomy" id="79078"/>
    <lineage>
        <taxon>Eukaryota</taxon>
        <taxon>Viridiplantae</taxon>
        <taxon>Streptophyta</taxon>
        <taxon>Embryophyta</taxon>
        <taxon>Tracheophyta</taxon>
        <taxon>Spermatophyta</taxon>
        <taxon>Magnoliopsida</taxon>
        <taxon>eudicotyledons</taxon>
        <taxon>Gunneridae</taxon>
        <taxon>Pentapetalae</taxon>
        <taxon>rosids</taxon>
        <taxon>fabids</taxon>
        <taxon>Fabales</taxon>
        <taxon>Fabaceae</taxon>
        <taxon>Papilionoideae</taxon>
        <taxon>50 kb inversion clade</taxon>
        <taxon>dalbergioids sensu lato</taxon>
        <taxon>Dalbergieae</taxon>
        <taxon>Pterocarpus clade</taxon>
        <taxon>Stylosanthes</taxon>
    </lineage>
</organism>
<feature type="region of interest" description="Disordered" evidence="1">
    <location>
        <begin position="98"/>
        <end position="176"/>
    </location>
</feature>
<accession>A0ABU6TDC6</accession>
<feature type="region of interest" description="Disordered" evidence="1">
    <location>
        <begin position="300"/>
        <end position="323"/>
    </location>
</feature>
<feature type="compositionally biased region" description="Basic and acidic residues" evidence="1">
    <location>
        <begin position="98"/>
        <end position="113"/>
    </location>
</feature>
<name>A0ABU6TDC6_9FABA</name>
<comment type="caution">
    <text evidence="2">The sequence shown here is derived from an EMBL/GenBank/DDBJ whole genome shotgun (WGS) entry which is preliminary data.</text>
</comment>
<gene>
    <name evidence="2" type="ORF">PIB30_036936</name>
</gene>
<evidence type="ECO:0000313" key="2">
    <source>
        <dbReference type="EMBL" id="MED6146700.1"/>
    </source>
</evidence>
<keyword evidence="3" id="KW-1185">Reference proteome</keyword>
<sequence>MEVCGACCVHMHHVDRVLRQYGGEQPVPRVPVDLTRFMTSTGRGEDRWWPDYLSTWYAGWQARGSRDVLVTIHECRDYRGTQEYFTCVRHPFERRVDHGEDAPAHGRRNDAGGRARRPPANAAPPRTPANSRDKRRRERMGVRVGMDEVQEEAAEISRREDEGDTRDQPHVSPAGPQWFDHDIIGSSSMMQASHASQSAVVAHPQPFPVASPDPFLQCTFDVGSLDDIFDMIRAPDTVVMSQAVSYRTSRDHHLDPSSSTFVTSPHPPHGMGYTVSDLGGTGAQYGTPPAYYDFMSGPIPTTTQAETAPMEPSPPLLPIDPRG</sequence>
<evidence type="ECO:0000256" key="1">
    <source>
        <dbReference type="SAM" id="MobiDB-lite"/>
    </source>
</evidence>
<protein>
    <submittedName>
        <fullName evidence="2">Uncharacterized protein</fullName>
    </submittedName>
</protein>